<dbReference type="EMBL" id="JAZGQO010000011">
    <property type="protein sequence ID" value="KAK6173430.1"/>
    <property type="molecule type" value="Genomic_DNA"/>
</dbReference>
<dbReference type="InterPro" id="IPR003599">
    <property type="entry name" value="Ig_sub"/>
</dbReference>
<evidence type="ECO:0000256" key="4">
    <source>
        <dbReference type="ARBA" id="ARBA00023136"/>
    </source>
</evidence>
<dbReference type="InterPro" id="IPR003598">
    <property type="entry name" value="Ig_sub2"/>
</dbReference>
<keyword evidence="3" id="KW-0677">Repeat</keyword>
<evidence type="ECO:0000256" key="1">
    <source>
        <dbReference type="ARBA" id="ARBA00004370"/>
    </source>
</evidence>
<feature type="region of interest" description="Disordered" evidence="7">
    <location>
        <begin position="420"/>
        <end position="474"/>
    </location>
</feature>
<dbReference type="GO" id="GO:0007157">
    <property type="term" value="P:heterophilic cell-cell adhesion via plasma membrane cell adhesion molecules"/>
    <property type="evidence" value="ECO:0007669"/>
    <property type="project" value="TreeGrafter"/>
</dbReference>
<feature type="domain" description="Ig-like" evidence="9">
    <location>
        <begin position="253"/>
        <end position="348"/>
    </location>
</feature>
<keyword evidence="2" id="KW-0732">Signal</keyword>
<evidence type="ECO:0000256" key="5">
    <source>
        <dbReference type="ARBA" id="ARBA00023157"/>
    </source>
</evidence>
<evidence type="ECO:0000259" key="9">
    <source>
        <dbReference type="PROSITE" id="PS50835"/>
    </source>
</evidence>
<evidence type="ECO:0000256" key="7">
    <source>
        <dbReference type="SAM" id="MobiDB-lite"/>
    </source>
</evidence>
<dbReference type="InterPro" id="IPR013783">
    <property type="entry name" value="Ig-like_fold"/>
</dbReference>
<dbReference type="Pfam" id="PF13927">
    <property type="entry name" value="Ig_3"/>
    <property type="match status" value="1"/>
</dbReference>
<evidence type="ECO:0000256" key="6">
    <source>
        <dbReference type="ARBA" id="ARBA00023180"/>
    </source>
</evidence>
<dbReference type="InterPro" id="IPR007110">
    <property type="entry name" value="Ig-like_dom"/>
</dbReference>
<feature type="domain" description="Ig-like" evidence="9">
    <location>
        <begin position="42"/>
        <end position="142"/>
    </location>
</feature>
<dbReference type="InterPro" id="IPR036179">
    <property type="entry name" value="Ig-like_dom_sf"/>
</dbReference>
<organism evidence="10 11">
    <name type="scientific">Patella caerulea</name>
    <name type="common">Rayed Mediterranean limpet</name>
    <dbReference type="NCBI Taxonomy" id="87958"/>
    <lineage>
        <taxon>Eukaryota</taxon>
        <taxon>Metazoa</taxon>
        <taxon>Spiralia</taxon>
        <taxon>Lophotrochozoa</taxon>
        <taxon>Mollusca</taxon>
        <taxon>Gastropoda</taxon>
        <taxon>Patellogastropoda</taxon>
        <taxon>Patelloidea</taxon>
        <taxon>Patellidae</taxon>
        <taxon>Patella</taxon>
    </lineage>
</organism>
<accession>A0AAN8PP83</accession>
<gene>
    <name evidence="10" type="ORF">SNE40_016882</name>
</gene>
<evidence type="ECO:0000256" key="2">
    <source>
        <dbReference type="ARBA" id="ARBA00022729"/>
    </source>
</evidence>
<evidence type="ECO:0000256" key="3">
    <source>
        <dbReference type="ARBA" id="ARBA00022737"/>
    </source>
</evidence>
<keyword evidence="5" id="KW-1015">Disulfide bond</keyword>
<evidence type="ECO:0000313" key="10">
    <source>
        <dbReference type="EMBL" id="KAK6173430.1"/>
    </source>
</evidence>
<dbReference type="GO" id="GO:0005912">
    <property type="term" value="C:adherens junction"/>
    <property type="evidence" value="ECO:0007669"/>
    <property type="project" value="TreeGrafter"/>
</dbReference>
<feature type="transmembrane region" description="Helical" evidence="8">
    <location>
        <begin position="391"/>
        <end position="414"/>
    </location>
</feature>
<dbReference type="PANTHER" id="PTHR23277">
    <property type="entry name" value="NECTIN-RELATED"/>
    <property type="match status" value="1"/>
</dbReference>
<feature type="compositionally biased region" description="Polar residues" evidence="7">
    <location>
        <begin position="354"/>
        <end position="384"/>
    </location>
</feature>
<proteinExistence type="predicted"/>
<feature type="region of interest" description="Disordered" evidence="7">
    <location>
        <begin position="353"/>
        <end position="384"/>
    </location>
</feature>
<keyword evidence="8" id="KW-1133">Transmembrane helix</keyword>
<dbReference type="SUPFAM" id="SSF48726">
    <property type="entry name" value="Immunoglobulin"/>
    <property type="match status" value="1"/>
</dbReference>
<protein>
    <recommendedName>
        <fullName evidence="9">Ig-like domain-containing protein</fullName>
    </recommendedName>
</protein>
<sequence>MDIKKSHTLSLDILFFIITAFVHFALVQGATVAAPNKSGILNEGLNLTCTYTLEGGETFDSLTWARKRNSDAGFIDIAKFGAGDPIYYESAGELRNRSSLLKISNGGYIDIRMLICVDEAQFRCTVEYSSGGTLKNQESTMTVTLQGRPEKPSSLIQSGENAEYDIMTFDCRSVVGKAPLGIIKWEGIRGSTSTDLSADSEVTNEVVTPGSCTRTFTSRLTRNVTRNDNGLVIRCRTTHTVYQDPEDYLDLSPLVVNYPVDAASLSVSQDPNKPTHDVGGTVRLTCQITVIPVATYKWRHLKTNQTYDQGFNGLLVLSNAQVNQSGTYECEATNTYQNMTYTATQTIGIDIQIPPTSSRTDVPEVTSPSNTGSGNGNTDKATSPQDDDNTVLIIIICVVIAVVVLVVIIVVIIFKKKRNTNKQQRIEEPPEKAYNNNPAINSYANQPDIVGDDKKKNYQNSFSSSPYNSNPYSSTNYPAHNTSFSMKSDDLSYGEMNFDDRPRSRKPVALSDADYADISMPHV</sequence>
<keyword evidence="8" id="KW-0812">Transmembrane</keyword>
<dbReference type="PANTHER" id="PTHR23277:SF108">
    <property type="entry name" value="FASCICLIN-3"/>
    <property type="match status" value="1"/>
</dbReference>
<dbReference type="GO" id="GO:0016020">
    <property type="term" value="C:membrane"/>
    <property type="evidence" value="ECO:0007669"/>
    <property type="project" value="UniProtKB-SubCell"/>
</dbReference>
<dbReference type="AlphaFoldDB" id="A0AAN8PP83"/>
<name>A0AAN8PP83_PATCE</name>
<evidence type="ECO:0000313" key="11">
    <source>
        <dbReference type="Proteomes" id="UP001347796"/>
    </source>
</evidence>
<dbReference type="SMART" id="SM00408">
    <property type="entry name" value="IGc2"/>
    <property type="match status" value="1"/>
</dbReference>
<feature type="compositionally biased region" description="Polar residues" evidence="7">
    <location>
        <begin position="434"/>
        <end position="445"/>
    </location>
</feature>
<reference evidence="10 11" key="1">
    <citation type="submission" date="2024-01" db="EMBL/GenBank/DDBJ databases">
        <title>The genome of the rayed Mediterranean limpet Patella caerulea (Linnaeus, 1758).</title>
        <authorList>
            <person name="Anh-Thu Weber A."/>
            <person name="Halstead-Nussloch G."/>
        </authorList>
    </citation>
    <scope>NUCLEOTIDE SEQUENCE [LARGE SCALE GENOMIC DNA]</scope>
    <source>
        <strain evidence="10">AATW-2023a</strain>
        <tissue evidence="10">Whole specimen</tissue>
    </source>
</reference>
<keyword evidence="6" id="KW-0325">Glycoprotein</keyword>
<dbReference type="GO" id="GO:0007156">
    <property type="term" value="P:homophilic cell adhesion via plasma membrane adhesion molecules"/>
    <property type="evidence" value="ECO:0007669"/>
    <property type="project" value="TreeGrafter"/>
</dbReference>
<keyword evidence="4 8" id="KW-0472">Membrane</keyword>
<dbReference type="Proteomes" id="UP001347796">
    <property type="component" value="Unassembled WGS sequence"/>
</dbReference>
<dbReference type="SMART" id="SM00409">
    <property type="entry name" value="IG"/>
    <property type="match status" value="2"/>
</dbReference>
<keyword evidence="11" id="KW-1185">Reference proteome</keyword>
<feature type="compositionally biased region" description="Low complexity" evidence="7">
    <location>
        <begin position="458"/>
        <end position="474"/>
    </location>
</feature>
<dbReference type="PROSITE" id="PS50835">
    <property type="entry name" value="IG_LIKE"/>
    <property type="match status" value="2"/>
</dbReference>
<comment type="caution">
    <text evidence="10">The sequence shown here is derived from an EMBL/GenBank/DDBJ whole genome shotgun (WGS) entry which is preliminary data.</text>
</comment>
<dbReference type="InterPro" id="IPR051427">
    <property type="entry name" value="Nectin/Nectin-like"/>
</dbReference>
<dbReference type="Gene3D" id="2.60.40.10">
    <property type="entry name" value="Immunoglobulins"/>
    <property type="match status" value="2"/>
</dbReference>
<comment type="subcellular location">
    <subcellularLocation>
        <location evidence="1">Membrane</location>
    </subcellularLocation>
</comment>
<evidence type="ECO:0000256" key="8">
    <source>
        <dbReference type="SAM" id="Phobius"/>
    </source>
</evidence>